<sequence>MAPFASHGTVQAVTPLKHIVKINMGINIIACGFTHLFPLLLSSRIAYHPARMQGSPYPFGKRSHAIPFADFEYGKTVRWRTTMAGIKGIPLIHLKSDVWKRGSKMTARRLATIVTLATTLTTISVTAATAGNECRKFQPRVSWANGPGVNPGKIHLQIAWEFLGPASCRDAVHIRFGEAGKTPFIIKEIDFGKNCGYYTNEGRPLPRCAYNVEVDYGISYEASVQACHKHALSGDACSSWGSNKIIFPRPG</sequence>
<gene>
    <name evidence="2" type="ORF">FBZ89_101277</name>
</gene>
<dbReference type="EMBL" id="VITN01000001">
    <property type="protein sequence ID" value="TWB24651.1"/>
    <property type="molecule type" value="Genomic_DNA"/>
</dbReference>
<name>A0A560FSV7_9PROT</name>
<evidence type="ECO:0000313" key="3">
    <source>
        <dbReference type="Proteomes" id="UP000319859"/>
    </source>
</evidence>
<dbReference type="Proteomes" id="UP000319859">
    <property type="component" value="Unassembled WGS sequence"/>
</dbReference>
<protein>
    <submittedName>
        <fullName evidence="2">Uncharacterized protein</fullName>
    </submittedName>
</protein>
<feature type="transmembrane region" description="Helical" evidence="1">
    <location>
        <begin position="24"/>
        <end position="42"/>
    </location>
</feature>
<organism evidence="2 3">
    <name type="scientific">Nitrospirillum amazonense</name>
    <dbReference type="NCBI Taxonomy" id="28077"/>
    <lineage>
        <taxon>Bacteria</taxon>
        <taxon>Pseudomonadati</taxon>
        <taxon>Pseudomonadota</taxon>
        <taxon>Alphaproteobacteria</taxon>
        <taxon>Rhodospirillales</taxon>
        <taxon>Azospirillaceae</taxon>
        <taxon>Nitrospirillum</taxon>
    </lineage>
</organism>
<keyword evidence="1" id="KW-1133">Transmembrane helix</keyword>
<dbReference type="AlphaFoldDB" id="A0A560FSV7"/>
<comment type="caution">
    <text evidence="2">The sequence shown here is derived from an EMBL/GenBank/DDBJ whole genome shotgun (WGS) entry which is preliminary data.</text>
</comment>
<evidence type="ECO:0000256" key="1">
    <source>
        <dbReference type="SAM" id="Phobius"/>
    </source>
</evidence>
<accession>A0A560FSV7</accession>
<keyword evidence="1" id="KW-0812">Transmembrane</keyword>
<evidence type="ECO:0000313" key="2">
    <source>
        <dbReference type="EMBL" id="TWB24651.1"/>
    </source>
</evidence>
<keyword evidence="1" id="KW-0472">Membrane</keyword>
<reference evidence="2 3" key="1">
    <citation type="submission" date="2019-06" db="EMBL/GenBank/DDBJ databases">
        <title>Genomic Encyclopedia of Type Strains, Phase IV (KMG-V): Genome sequencing to study the core and pangenomes of soil and plant-associated prokaryotes.</title>
        <authorList>
            <person name="Whitman W."/>
        </authorList>
    </citation>
    <scope>NUCLEOTIDE SEQUENCE [LARGE SCALE GENOMIC DNA]</scope>
    <source>
        <strain evidence="2 3">BR 11880</strain>
    </source>
</reference>
<feature type="transmembrane region" description="Helical" evidence="1">
    <location>
        <begin position="110"/>
        <end position="130"/>
    </location>
</feature>
<proteinExistence type="predicted"/>